<reference evidence="1 2" key="1">
    <citation type="journal article" date="2022" name="Hortic Res">
        <title>A haplotype resolved chromosomal level avocado genome allows analysis of novel avocado genes.</title>
        <authorList>
            <person name="Nath O."/>
            <person name="Fletcher S.J."/>
            <person name="Hayward A."/>
            <person name="Shaw L.M."/>
            <person name="Masouleh A.K."/>
            <person name="Furtado A."/>
            <person name="Henry R.J."/>
            <person name="Mitter N."/>
        </authorList>
    </citation>
    <scope>NUCLEOTIDE SEQUENCE [LARGE SCALE GENOMIC DNA]</scope>
    <source>
        <strain evidence="2">cv. Hass</strain>
    </source>
</reference>
<organism evidence="1 2">
    <name type="scientific">Persea americana</name>
    <name type="common">Avocado</name>
    <dbReference type="NCBI Taxonomy" id="3435"/>
    <lineage>
        <taxon>Eukaryota</taxon>
        <taxon>Viridiplantae</taxon>
        <taxon>Streptophyta</taxon>
        <taxon>Embryophyta</taxon>
        <taxon>Tracheophyta</taxon>
        <taxon>Spermatophyta</taxon>
        <taxon>Magnoliopsida</taxon>
        <taxon>Magnoliidae</taxon>
        <taxon>Laurales</taxon>
        <taxon>Lauraceae</taxon>
        <taxon>Persea</taxon>
    </lineage>
</organism>
<evidence type="ECO:0000313" key="2">
    <source>
        <dbReference type="Proteomes" id="UP001234297"/>
    </source>
</evidence>
<proteinExistence type="predicted"/>
<name>A0ACC2L7Q8_PERAE</name>
<evidence type="ECO:0000313" key="1">
    <source>
        <dbReference type="EMBL" id="KAJ8629561.1"/>
    </source>
</evidence>
<keyword evidence="2" id="KW-1185">Reference proteome</keyword>
<dbReference type="EMBL" id="CM056815">
    <property type="protein sequence ID" value="KAJ8629561.1"/>
    <property type="molecule type" value="Genomic_DNA"/>
</dbReference>
<dbReference type="Proteomes" id="UP001234297">
    <property type="component" value="Chromosome 7"/>
</dbReference>
<protein>
    <submittedName>
        <fullName evidence="1">Uncharacterized protein</fullName>
    </submittedName>
</protein>
<comment type="caution">
    <text evidence="1">The sequence shown here is derived from an EMBL/GenBank/DDBJ whole genome shotgun (WGS) entry which is preliminary data.</text>
</comment>
<gene>
    <name evidence="1" type="ORF">MRB53_022884</name>
</gene>
<sequence>MAGRQTWPGLAGRGLLTRFPSNFLLLISTYLRKRKSCAASSRSSLCWLCREAAKEEETSSVDAAYQRALAEKESFARGGDPWLWRRRASQEGRERAAKSEA</sequence>
<accession>A0ACC2L7Q8</accession>